<gene>
    <name evidence="3" type="ORF">TGAM01_v201916</name>
</gene>
<dbReference type="GO" id="GO:0000976">
    <property type="term" value="F:transcription cis-regulatory region binding"/>
    <property type="evidence" value="ECO:0007669"/>
    <property type="project" value="TreeGrafter"/>
</dbReference>
<accession>A0A2P4ZX03</accession>
<dbReference type="SMART" id="SM00066">
    <property type="entry name" value="GAL4"/>
    <property type="match status" value="1"/>
</dbReference>
<dbReference type="GeneID" id="29980240"/>
<dbReference type="PANTHER" id="PTHR37534:SF23">
    <property type="entry name" value="ZN(II)2CYS6 TRANSCRIPTION FACTOR (EUROFUNG)"/>
    <property type="match status" value="1"/>
</dbReference>
<dbReference type="GO" id="GO:0008270">
    <property type="term" value="F:zinc ion binding"/>
    <property type="evidence" value="ECO:0007669"/>
    <property type="project" value="InterPro"/>
</dbReference>
<keyword evidence="1" id="KW-0539">Nucleus</keyword>
<evidence type="ECO:0000259" key="2">
    <source>
        <dbReference type="PROSITE" id="PS50048"/>
    </source>
</evidence>
<keyword evidence="4" id="KW-1185">Reference proteome</keyword>
<dbReference type="RefSeq" id="XP_024406281.1">
    <property type="nucleotide sequence ID" value="XM_024548878.1"/>
</dbReference>
<dbReference type="CDD" id="cd00067">
    <property type="entry name" value="GAL4"/>
    <property type="match status" value="1"/>
</dbReference>
<dbReference type="InterPro" id="IPR001138">
    <property type="entry name" value="Zn2Cys6_DnaBD"/>
</dbReference>
<comment type="caution">
    <text evidence="3">The sequence shown here is derived from an EMBL/GenBank/DDBJ whole genome shotgun (WGS) entry which is preliminary data.</text>
</comment>
<organism evidence="3 4">
    <name type="scientific">Trichoderma gamsii</name>
    <dbReference type="NCBI Taxonomy" id="398673"/>
    <lineage>
        <taxon>Eukaryota</taxon>
        <taxon>Fungi</taxon>
        <taxon>Dikarya</taxon>
        <taxon>Ascomycota</taxon>
        <taxon>Pezizomycotina</taxon>
        <taxon>Sordariomycetes</taxon>
        <taxon>Hypocreomycetidae</taxon>
        <taxon>Hypocreales</taxon>
        <taxon>Hypocreaceae</taxon>
        <taxon>Trichoderma</taxon>
    </lineage>
</organism>
<dbReference type="GO" id="GO:0005634">
    <property type="term" value="C:nucleus"/>
    <property type="evidence" value="ECO:0007669"/>
    <property type="project" value="TreeGrafter"/>
</dbReference>
<dbReference type="SUPFAM" id="SSF57701">
    <property type="entry name" value="Zn2/Cys6 DNA-binding domain"/>
    <property type="match status" value="1"/>
</dbReference>
<dbReference type="InterPro" id="IPR036864">
    <property type="entry name" value="Zn2-C6_fun-type_DNA-bd_sf"/>
</dbReference>
<evidence type="ECO:0000313" key="3">
    <source>
        <dbReference type="EMBL" id="PON28808.1"/>
    </source>
</evidence>
<dbReference type="PANTHER" id="PTHR37534">
    <property type="entry name" value="TRANSCRIPTIONAL ACTIVATOR PROTEIN UGA3"/>
    <property type="match status" value="1"/>
</dbReference>
<protein>
    <recommendedName>
        <fullName evidence="2">Zn(2)-C6 fungal-type domain-containing protein</fullName>
    </recommendedName>
</protein>
<feature type="domain" description="Zn(2)-C6 fungal-type" evidence="2">
    <location>
        <begin position="8"/>
        <end position="38"/>
    </location>
</feature>
<proteinExistence type="predicted"/>
<dbReference type="GO" id="GO:0045944">
    <property type="term" value="P:positive regulation of transcription by RNA polymerase II"/>
    <property type="evidence" value="ECO:0007669"/>
    <property type="project" value="TreeGrafter"/>
</dbReference>
<dbReference type="STRING" id="398673.A0A2P4ZX03"/>
<sequence>MRTRSRTGCTTCRKRRMRCGEEKPECLKCRKSLLQCEYTVVIPLRERRARYETVLSGIQPAWVASGSSELSVTRSACLVSSVPRTMPGQVTFDPFKSLSLDLSYDQMRLLQYFIEDSAPRGCDGHWKKLRRESYTQICRDPAALQSSILIAALHYKWNVGHLSDFESTLFKQKHEAITAINRTLHVKTPNSFVDCVRLIATMAAIEACSYHMDAAEVHLNGLLAVIDHSQAFQMSSGADDCTFDQELTNRYFLLHVIHWVLQIVRGLKSSTLTGPLGGPGTALTSLNQNDQARPKVWLTTIVEALRLLPYFLIPTKLAGDMPENFDAPEGTEEARMLTDFMDARSKGMNHVAEYILQRCEPRADGATVSSVSKEVNAVNFEAFMIPGRITTSPKVDSKRYLEISWWGLHFAGSLYWSSIMDRSVFGKDVEERLLRQGILHVEAGLRMTQFDIKQPFSLRASLWFWKAFLGAYSLFRASHHGQRIETWARGPRNHLQFCVKTWAQVSAMREWADAKTVLRQVCWPMASPEDHLAESMWNGIVAC</sequence>
<dbReference type="PROSITE" id="PS50048">
    <property type="entry name" value="ZN2_CY6_FUNGAL_2"/>
    <property type="match status" value="1"/>
</dbReference>
<dbReference type="PROSITE" id="PS00463">
    <property type="entry name" value="ZN2_CY6_FUNGAL_1"/>
    <property type="match status" value="1"/>
</dbReference>
<evidence type="ECO:0000256" key="1">
    <source>
        <dbReference type="ARBA" id="ARBA00023242"/>
    </source>
</evidence>
<name>A0A2P4ZX03_9HYPO</name>
<reference evidence="3 4" key="1">
    <citation type="journal article" date="2016" name="Genome Announc.">
        <title>Draft Whole-Genome Sequence of Trichoderma gamsii T6085, a Promising Biocontrol Agent of Fusarium Head Blight on Wheat.</title>
        <authorList>
            <person name="Baroncelli R."/>
            <person name="Zapparata A."/>
            <person name="Piaggeschi G."/>
            <person name="Sarrocco S."/>
            <person name="Vannacci G."/>
        </authorList>
    </citation>
    <scope>NUCLEOTIDE SEQUENCE [LARGE SCALE GENOMIC DNA]</scope>
    <source>
        <strain evidence="3 4">T6085</strain>
    </source>
</reference>
<dbReference type="EMBL" id="JPDN02000005">
    <property type="protein sequence ID" value="PON28808.1"/>
    <property type="molecule type" value="Genomic_DNA"/>
</dbReference>
<dbReference type="Proteomes" id="UP000054821">
    <property type="component" value="Unassembled WGS sequence"/>
</dbReference>
<dbReference type="GO" id="GO:0000981">
    <property type="term" value="F:DNA-binding transcription factor activity, RNA polymerase II-specific"/>
    <property type="evidence" value="ECO:0007669"/>
    <property type="project" value="InterPro"/>
</dbReference>
<dbReference type="AlphaFoldDB" id="A0A2P4ZX03"/>
<dbReference type="Pfam" id="PF00172">
    <property type="entry name" value="Zn_clus"/>
    <property type="match status" value="1"/>
</dbReference>
<evidence type="ECO:0000313" key="4">
    <source>
        <dbReference type="Proteomes" id="UP000054821"/>
    </source>
</evidence>
<dbReference type="Gene3D" id="4.10.240.10">
    <property type="entry name" value="Zn(2)-C6 fungal-type DNA-binding domain"/>
    <property type="match status" value="1"/>
</dbReference>